<keyword evidence="3" id="KW-0808">Transferase</keyword>
<dbReference type="InterPro" id="IPR000600">
    <property type="entry name" value="ROK"/>
</dbReference>
<dbReference type="InterPro" id="IPR036390">
    <property type="entry name" value="WH_DNA-bd_sf"/>
</dbReference>
<dbReference type="Gene3D" id="1.10.10.10">
    <property type="entry name" value="Winged helix-like DNA-binding domain superfamily/Winged helix DNA-binding domain"/>
    <property type="match status" value="1"/>
</dbReference>
<comment type="caution">
    <text evidence="3">The sequence shown here is derived from an EMBL/GenBank/DDBJ whole genome shotgun (WGS) entry which is preliminary data.</text>
</comment>
<feature type="domain" description="HTH marR-type" evidence="2">
    <location>
        <begin position="17"/>
        <end position="61"/>
    </location>
</feature>
<dbReference type="InterPro" id="IPR000835">
    <property type="entry name" value="HTH_MarR-typ"/>
</dbReference>
<evidence type="ECO:0000313" key="4">
    <source>
        <dbReference type="Proteomes" id="UP000542674"/>
    </source>
</evidence>
<dbReference type="SUPFAM" id="SSF46785">
    <property type="entry name" value="Winged helix' DNA-binding domain"/>
    <property type="match status" value="1"/>
</dbReference>
<evidence type="ECO:0000256" key="1">
    <source>
        <dbReference type="ARBA" id="ARBA00006479"/>
    </source>
</evidence>
<proteinExistence type="inferred from homology"/>
<accession>A0A7W7T6U5</accession>
<keyword evidence="4" id="KW-1185">Reference proteome</keyword>
<keyword evidence="3" id="KW-0418">Kinase</keyword>
<name>A0A7W7T6U5_9PSEU</name>
<protein>
    <submittedName>
        <fullName evidence="3">Putative NBD/HSP70 family sugar kinase</fullName>
    </submittedName>
</protein>
<evidence type="ECO:0000313" key="3">
    <source>
        <dbReference type="EMBL" id="MBB4967107.1"/>
    </source>
</evidence>
<dbReference type="EMBL" id="JACHJS010000001">
    <property type="protein sequence ID" value="MBB4967107.1"/>
    <property type="molecule type" value="Genomic_DNA"/>
</dbReference>
<evidence type="ECO:0000259" key="2">
    <source>
        <dbReference type="Pfam" id="PF12802"/>
    </source>
</evidence>
<dbReference type="InterPro" id="IPR036388">
    <property type="entry name" value="WH-like_DNA-bd_sf"/>
</dbReference>
<dbReference type="PANTHER" id="PTHR18964">
    <property type="entry name" value="ROK (REPRESSOR, ORF, KINASE) FAMILY"/>
    <property type="match status" value="1"/>
</dbReference>
<dbReference type="SUPFAM" id="SSF53067">
    <property type="entry name" value="Actin-like ATPase domain"/>
    <property type="match status" value="1"/>
</dbReference>
<comment type="similarity">
    <text evidence="1">Belongs to the ROK (NagC/XylR) family.</text>
</comment>
<dbReference type="Pfam" id="PF12802">
    <property type="entry name" value="MarR_2"/>
    <property type="match status" value="1"/>
</dbReference>
<dbReference type="Pfam" id="PF00480">
    <property type="entry name" value="ROK"/>
    <property type="match status" value="1"/>
</dbReference>
<dbReference type="Gene3D" id="3.30.420.40">
    <property type="match status" value="2"/>
</dbReference>
<dbReference type="InterPro" id="IPR043129">
    <property type="entry name" value="ATPase_NBD"/>
</dbReference>
<organism evidence="3 4">
    <name type="scientific">Saccharothrix violaceirubra</name>
    <dbReference type="NCBI Taxonomy" id="413306"/>
    <lineage>
        <taxon>Bacteria</taxon>
        <taxon>Bacillati</taxon>
        <taxon>Actinomycetota</taxon>
        <taxon>Actinomycetes</taxon>
        <taxon>Pseudonocardiales</taxon>
        <taxon>Pseudonocardiaceae</taxon>
        <taxon>Saccharothrix</taxon>
    </lineage>
</organism>
<dbReference type="GO" id="GO:0016301">
    <property type="term" value="F:kinase activity"/>
    <property type="evidence" value="ECO:0007669"/>
    <property type="project" value="UniProtKB-KW"/>
</dbReference>
<gene>
    <name evidence="3" type="ORF">F4559_004466</name>
</gene>
<dbReference type="GO" id="GO:0003700">
    <property type="term" value="F:DNA-binding transcription factor activity"/>
    <property type="evidence" value="ECO:0007669"/>
    <property type="project" value="InterPro"/>
</dbReference>
<dbReference type="PANTHER" id="PTHR18964:SF149">
    <property type="entry name" value="BIFUNCTIONAL UDP-N-ACETYLGLUCOSAMINE 2-EPIMERASE_N-ACETYLMANNOSAMINE KINASE"/>
    <property type="match status" value="1"/>
</dbReference>
<dbReference type="RefSeq" id="WP_184671538.1">
    <property type="nucleotide sequence ID" value="NZ_BAABAI010000037.1"/>
</dbReference>
<reference evidence="3 4" key="1">
    <citation type="submission" date="2020-08" db="EMBL/GenBank/DDBJ databases">
        <title>Sequencing the genomes of 1000 actinobacteria strains.</title>
        <authorList>
            <person name="Klenk H.-P."/>
        </authorList>
    </citation>
    <scope>NUCLEOTIDE SEQUENCE [LARGE SCALE GENOMIC DNA]</scope>
    <source>
        <strain evidence="3 4">DSM 45084</strain>
    </source>
</reference>
<sequence length="396" mass="41193">MSRPQRASRHTVRRLNSALVLDAIAGSPGVSRAAIAAQTGLTKVTVSVLVEQLIAADLVAEGDVEARSGPGRRGTALHLSPSGPHGLGVEIGVDRVGTCLVDLAGRVCARWTRSEDNRRLSPETVLSRVADAVRAALARGIEVGGVGVAVPGLVSTDGTVRTAPNLGWREVDVRDGLSSRIGVPVRVGNEANMSALAELWHGYGASDFVHVSGEFGIGAGLVVDGELFRGVGGFGGELGHLSVDPRGPGCPCGSRGCLEQAAGPVELVRRSGARDLADLLSRLSARDRVATAAVHAAARWLGVALADAVNLLNIPTVVLGGIYARLFPRLRDPLMAELGRRVVSARWTPVRVVASTVGADAAMRGAATEAVRTILEDPDTYLTSTLRPRESSARTP</sequence>
<dbReference type="AlphaFoldDB" id="A0A7W7T6U5"/>
<dbReference type="Proteomes" id="UP000542674">
    <property type="component" value="Unassembled WGS sequence"/>
</dbReference>